<proteinExistence type="predicted"/>
<dbReference type="InterPro" id="IPR036291">
    <property type="entry name" value="NAD(P)-bd_dom_sf"/>
</dbReference>
<dbReference type="SMART" id="SM00822">
    <property type="entry name" value="PKS_KR"/>
    <property type="match status" value="1"/>
</dbReference>
<dbReference type="Pfam" id="PF08659">
    <property type="entry name" value="KR"/>
    <property type="match status" value="1"/>
</dbReference>
<organism evidence="4">
    <name type="scientific">Sorangium cellulosum</name>
    <name type="common">Polyangium cellulosum</name>
    <dbReference type="NCBI Taxonomy" id="56"/>
    <lineage>
        <taxon>Bacteria</taxon>
        <taxon>Pseudomonadati</taxon>
        <taxon>Myxococcota</taxon>
        <taxon>Polyangia</taxon>
        <taxon>Polyangiales</taxon>
        <taxon>Polyangiaceae</taxon>
        <taxon>Sorangium</taxon>
    </lineage>
</organism>
<accession>A0A1S6R4Y7</accession>
<keyword evidence="1" id="KW-0596">Phosphopantetheine</keyword>
<dbReference type="Gene3D" id="3.40.50.720">
    <property type="entry name" value="NAD(P)-binding Rossmann-like Domain"/>
    <property type="match status" value="1"/>
</dbReference>
<dbReference type="Pfam" id="PF22621">
    <property type="entry name" value="CurL-like_PKS_C"/>
    <property type="match status" value="1"/>
</dbReference>
<dbReference type="Pfam" id="PF21394">
    <property type="entry name" value="Beta-ketacyl_N"/>
    <property type="match status" value="1"/>
</dbReference>
<evidence type="ECO:0000256" key="1">
    <source>
        <dbReference type="ARBA" id="ARBA00022450"/>
    </source>
</evidence>
<protein>
    <submittedName>
        <fullName evidence="4">Polyketide synthase</fullName>
    </submittedName>
</protein>
<reference evidence="4" key="1">
    <citation type="journal article" date="2017" name="Angew. Chem. Int. Ed. Engl.">
        <title>Solving the Puzzle of One-Carbon Loss in Ripostatin Biosynthesis.</title>
        <authorList>
            <person name="Fu C."/>
            <person name="Auerbach D."/>
            <person name="Li Y."/>
            <person name="Scheid U."/>
            <person name="Luxenburger E."/>
            <person name="Garcia R."/>
            <person name="Irschik H."/>
            <person name="Muller R."/>
        </authorList>
    </citation>
    <scope>NUCLEOTIDE SEQUENCE</scope>
    <source>
        <strain evidence="4">So ce377</strain>
    </source>
</reference>
<dbReference type="GO" id="GO:0004312">
    <property type="term" value="F:fatty acid synthase activity"/>
    <property type="evidence" value="ECO:0007669"/>
    <property type="project" value="TreeGrafter"/>
</dbReference>
<keyword evidence="2" id="KW-0597">Phosphoprotein</keyword>
<dbReference type="AlphaFoldDB" id="A0A1S6R4Y7"/>
<dbReference type="CDD" id="cd08953">
    <property type="entry name" value="KR_2_SDR_x"/>
    <property type="match status" value="1"/>
</dbReference>
<name>A0A1S6R4Y7_SORCE</name>
<dbReference type="InterPro" id="IPR042104">
    <property type="entry name" value="PKS_dehydratase_sf"/>
</dbReference>
<sequence length="949" mass="103610">MNVDLLGQADSADGDRGRVAVGQSWIVALSARNEQELRRLAGSMREWLSRGHNGISMGDLSRALNVGRTHFGVRFCGLFDSLDDLSAALERRAAGEAPRRADVEGPRLSLETATSALEESGTGPEARRAALEAVCDWYRQGADIDWRRVCGDPSEGAPFDLPAYPFTDVDFWFQAERPHSAISGARPWTLDSFWDADLSRLGRQGFAKLLGDDDASVLQHRVEGAPLVHAAFYFELAFAGLKALRCRFDGLRWRSCVWANHLVLGRRVPVCLWLRDDGDTASFEIGLGSETTEEIVMQGQWETDSRGPVPPFPDTFPSGSARERATAAAVYDTLADRGVEYALNARLIESINLWAADEAWVELSSLAPESDRQEPVRRAFFAALQAAEFLIARSSEAPAVVERIESIAIADATREPRFARVRSTASEHGAPTYDIVVFDVNREVVVVIEQVLFQLVGGARGAGGRLDQVTRGPMLARPRLVARPPDVRAPSTIGESVLIFDTDDRLARRVRESERDAGVALVLPGAEFRRCDALTYTIDVTRGEHYTALLEALRGESFVPGHIVHRWAKGDFGYRPNQIDSQLDHGVRSLYWMARALVAARWDRPLQFLVWYGGRPELVQPLGASATGLLRAFALEQARTTVRAVEDAWSEDDPVKAEVMLRAELAVWSGDIEVRYDSGGRWAKTWELVSPLPAPAPHPVRAHGTYVLTGGLGGLGLLFAERFARLAPVNLVLAGRSAPTPRQEDVMARCRALGSRVTFVRCDVTRQDEADELVARVRAEYGPIHGVVHAAGVLRDGLVATKGLDALNEVIAPKIAGTVHLDIATRREPLDFFVMFSSLVGAVGNVGQADFAAANAFQLAFAELREAQRVTSERAGVTRAIAWGHWHEGGMRVTDDVDSALAARGMVSLSNEVGFALFDEALRAEAPALIAAQGDSSKLLSLLTKAGRG</sequence>
<dbReference type="InterPro" id="IPR057326">
    <property type="entry name" value="KR_dom"/>
</dbReference>
<feature type="domain" description="Ketoreductase" evidence="3">
    <location>
        <begin position="704"/>
        <end position="889"/>
    </location>
</feature>
<dbReference type="SUPFAM" id="SSF51735">
    <property type="entry name" value="NAD(P)-binding Rossmann-fold domains"/>
    <property type="match status" value="2"/>
</dbReference>
<evidence type="ECO:0000313" key="4">
    <source>
        <dbReference type="EMBL" id="AQW44875.1"/>
    </source>
</evidence>
<dbReference type="InterPro" id="IPR050091">
    <property type="entry name" value="PKS_NRPS_Biosynth_Enz"/>
</dbReference>
<dbReference type="Gene3D" id="3.30.70.3290">
    <property type="match status" value="1"/>
</dbReference>
<dbReference type="Gene3D" id="3.10.129.110">
    <property type="entry name" value="Polyketide synthase dehydratase"/>
    <property type="match status" value="1"/>
</dbReference>
<evidence type="ECO:0000259" key="3">
    <source>
        <dbReference type="SMART" id="SM00822"/>
    </source>
</evidence>
<gene>
    <name evidence="4" type="primary">ripB</name>
</gene>
<dbReference type="PANTHER" id="PTHR43775">
    <property type="entry name" value="FATTY ACID SYNTHASE"/>
    <property type="match status" value="1"/>
</dbReference>
<dbReference type="PANTHER" id="PTHR43775:SF37">
    <property type="entry name" value="SI:DKEY-61P9.11"/>
    <property type="match status" value="1"/>
</dbReference>
<dbReference type="GO" id="GO:0006633">
    <property type="term" value="P:fatty acid biosynthetic process"/>
    <property type="evidence" value="ECO:0007669"/>
    <property type="project" value="TreeGrafter"/>
</dbReference>
<dbReference type="InterPro" id="IPR013968">
    <property type="entry name" value="PKS_KR"/>
</dbReference>
<dbReference type="InterPro" id="IPR049490">
    <property type="entry name" value="C883_1060-like_KR_N"/>
</dbReference>
<dbReference type="EMBL" id="KY646190">
    <property type="protein sequence ID" value="AQW44875.1"/>
    <property type="molecule type" value="Genomic_DNA"/>
</dbReference>
<evidence type="ECO:0000256" key="2">
    <source>
        <dbReference type="ARBA" id="ARBA00022553"/>
    </source>
</evidence>